<gene>
    <name evidence="1" type="ORF">J0695_14315</name>
</gene>
<protein>
    <submittedName>
        <fullName evidence="1">Uncharacterized protein</fullName>
    </submittedName>
</protein>
<dbReference type="EMBL" id="JAFLRJ010000128">
    <property type="protein sequence ID" value="MBO0512975.1"/>
    <property type="molecule type" value="Genomic_DNA"/>
</dbReference>
<comment type="caution">
    <text evidence="1">The sequence shown here is derived from an EMBL/GenBank/DDBJ whole genome shotgun (WGS) entry which is preliminary data.</text>
</comment>
<keyword evidence="2" id="KW-1185">Reference proteome</keyword>
<accession>A0A939JIA5</accession>
<organism evidence="1 2">
    <name type="scientific">Streptomyces beijiangensis</name>
    <dbReference type="NCBI Taxonomy" id="163361"/>
    <lineage>
        <taxon>Bacteria</taxon>
        <taxon>Bacillati</taxon>
        <taxon>Actinomycetota</taxon>
        <taxon>Actinomycetes</taxon>
        <taxon>Kitasatosporales</taxon>
        <taxon>Streptomycetaceae</taxon>
        <taxon>Streptomyces</taxon>
    </lineage>
</organism>
<dbReference type="Proteomes" id="UP000664167">
    <property type="component" value="Unassembled WGS sequence"/>
</dbReference>
<proteinExistence type="predicted"/>
<name>A0A939JIA5_9ACTN</name>
<dbReference type="RefSeq" id="WP_206962404.1">
    <property type="nucleotide sequence ID" value="NZ_BAAAJJ010000019.1"/>
</dbReference>
<evidence type="ECO:0000313" key="2">
    <source>
        <dbReference type="Proteomes" id="UP000664167"/>
    </source>
</evidence>
<reference evidence="1" key="1">
    <citation type="submission" date="2021-03" db="EMBL/GenBank/DDBJ databases">
        <title>Streptomyces poriferae sp. nov., a novel marine sponge-derived Actinobacteria species with anti-MRSA activity.</title>
        <authorList>
            <person name="Sandoval-Powers M."/>
            <person name="Kralova S."/>
            <person name="Nguyen G.-S."/>
            <person name="Fawwal D."/>
            <person name="Degnes K."/>
            <person name="Klinkenberg G."/>
            <person name="Sletta H."/>
            <person name="Wentzel A."/>
            <person name="Liles M.R."/>
        </authorList>
    </citation>
    <scope>NUCLEOTIDE SEQUENCE</scope>
    <source>
        <strain evidence="1">DSM 41794</strain>
    </source>
</reference>
<sequence length="656" mass="71657">MSTSRNEFNLSFDLIDCRGCGISRVRGVRCPDCEARPAPWEIDHRTLSRIAVAKGAMLLIDQPTPVPLVETFTLDDCSQIFERLDGWLSRFFQALKSVTSEGSDCEEQLLSAISDIACERALISATPRLRPWARIIEYTDRCVARLIEMARCYLQALCSATPLEAQKKAGHAQDQLDAATLEIAGLGGLSELLGALIISDKIDEKLTVLILQAQIECNASDLTTLSSAADESLRTILQAPMTSSGVAGLQFVLQDVAAHIHGDRQRFRHIVSSTYSLFTQDPSLLSVLASSQDFLPDLRESLLELYDASAQATHVINGSSITRQVGRAMVDIAASLVEGPGQLVAIALLAGTGRKSRSYDKLRQDDATGLLRATRAHADLEHLVQGFNLDIRTAQAHRMVRYADDGIEFETRSGSGQLNWHELIDQILTAYESAMGCIVGLQAALAESGVSTHDADFYKTLGISPAEMSVIGLILQGCENATVAEEDDHWIIALTPPGPGTLTILAGRIASLIPYEIQHLTLVAEIASEVHVFTGPVAPMRSFSKGDVDGDQFGIAIVRLLHHWEYDGESYMTPDRFRRWAAYQVFLAQTGGIGNPIPRLRALRSLASELCDNDLVEVLTATMRSVRLGDDIDPDTSRLIDKLSDWGSQSLDFEPI</sequence>
<dbReference type="AlphaFoldDB" id="A0A939JIA5"/>
<evidence type="ECO:0000313" key="1">
    <source>
        <dbReference type="EMBL" id="MBO0512975.1"/>
    </source>
</evidence>